<proteinExistence type="predicted"/>
<dbReference type="EMBL" id="JANTEZ010000013">
    <property type="protein sequence ID" value="MCS5716446.1"/>
    <property type="molecule type" value="Genomic_DNA"/>
</dbReference>
<evidence type="ECO:0000256" key="2">
    <source>
        <dbReference type="ARBA" id="ARBA00023295"/>
    </source>
</evidence>
<reference evidence="3" key="1">
    <citation type="submission" date="2022-08" db="EMBL/GenBank/DDBJ databases">
        <authorList>
            <person name="Deng Y."/>
            <person name="Han X.-F."/>
            <person name="Zhang Y.-Q."/>
        </authorList>
    </citation>
    <scope>NUCLEOTIDE SEQUENCE</scope>
    <source>
        <strain evidence="3">CPCC 205716</strain>
    </source>
</reference>
<dbReference type="InterPro" id="IPR013785">
    <property type="entry name" value="Aldolase_TIM"/>
</dbReference>
<dbReference type="PRINTS" id="PR00743">
    <property type="entry name" value="GLHYDRLASE36"/>
</dbReference>
<dbReference type="InterPro" id="IPR050985">
    <property type="entry name" value="Alpha-glycosidase_related"/>
</dbReference>
<comment type="caution">
    <text evidence="3">The sequence shown here is derived from an EMBL/GenBank/DDBJ whole genome shotgun (WGS) entry which is preliminary data.</text>
</comment>
<evidence type="ECO:0000313" key="4">
    <source>
        <dbReference type="Proteomes" id="UP001165580"/>
    </source>
</evidence>
<dbReference type="CDD" id="cd14791">
    <property type="entry name" value="GH36"/>
    <property type="match status" value="1"/>
</dbReference>
<dbReference type="Gene3D" id="3.20.20.70">
    <property type="entry name" value="Aldolase class I"/>
    <property type="match status" value="1"/>
</dbReference>
<keyword evidence="2" id="KW-0326">Glycosidase</keyword>
<gene>
    <name evidence="3" type="ORF">NVV95_18010</name>
</gene>
<dbReference type="Proteomes" id="UP001165580">
    <property type="component" value="Unassembled WGS sequence"/>
</dbReference>
<keyword evidence="1" id="KW-0378">Hydrolase</keyword>
<dbReference type="InterPro" id="IPR017853">
    <property type="entry name" value="GH"/>
</dbReference>
<dbReference type="Pfam" id="PF02065">
    <property type="entry name" value="Melibiase"/>
    <property type="match status" value="1"/>
</dbReference>
<organism evidence="3 4">
    <name type="scientific">Herbiconiux gentiana</name>
    <dbReference type="NCBI Taxonomy" id="2970912"/>
    <lineage>
        <taxon>Bacteria</taxon>
        <taxon>Bacillati</taxon>
        <taxon>Actinomycetota</taxon>
        <taxon>Actinomycetes</taxon>
        <taxon>Micrococcales</taxon>
        <taxon>Microbacteriaceae</taxon>
        <taxon>Herbiconiux</taxon>
    </lineage>
</organism>
<accession>A0ABT2GNX3</accession>
<name>A0ABT2GNX3_9MICO</name>
<dbReference type="PANTHER" id="PTHR43053:SF3">
    <property type="entry name" value="ALPHA-GALACTOSIDASE C-RELATED"/>
    <property type="match status" value="1"/>
</dbReference>
<dbReference type="SUPFAM" id="SSF51445">
    <property type="entry name" value="(Trans)glycosidases"/>
    <property type="match status" value="1"/>
</dbReference>
<evidence type="ECO:0000313" key="3">
    <source>
        <dbReference type="EMBL" id="MCS5716446.1"/>
    </source>
</evidence>
<dbReference type="PANTHER" id="PTHR43053">
    <property type="entry name" value="GLYCOSIDASE FAMILY 31"/>
    <property type="match status" value="1"/>
</dbReference>
<sequence>MPTALTVCTMAQVLPLYAWTTLSNRDEGVDAVHSIQADEAIEAAEQFGLSLNIAVDQPVSLAGFFGCAGFGSEGVGMVEVFTLQEQRARTSQAYVRSAVGERLRFTGYDLTVAGESKTLTVTQRDDYSGLVVRTRLTRFGSVPAITVTNTVTNESLVPVTLTVISSLLVGIGSSESDLAETTIALGESEWLAEGRWREQPLRDVVPYLNLRFHGQDGRGRFARTSHGAWSTGEHVPAGVLTRHDDRTAMAWQIETSGAWYQEVSQRAQGAVLGLFGPTDAEHSFAHQLAPGASFESVPATVAVVAGGRDAAIGALTQYRRAIRLGRPADAALPVIYNDFMNTLMGEPTTEKLLPLIDGAARAGAEYFCIDAGWFADPTIGDWWSTIGEWREATSRFSNGLDEIIDAIHTAGMRSGLWLEPEIVGAVSPAATELPDEAFFQRHGVRVREHDRFHLDFRHPAAREHLDRTVDHLVETYGVSYFKLDYNINPGVGTDLSASEPGDGLLGHTRAFRDWLIAVQERHPKVLFENCSSGAMRMDSSLVSVSHLQSTSDQQDYRLYPPIAASAPVSMPPEQCGNWAYPVAGWSEEETGFSLVAGIMGRLYLSGFLNELDATQFGLVQSAVAVHRSLRDDIATSLPFYPTGLPGWDDDILSLGLQMSDGSALVAIWSRGDAGASRHLDLPLPLSANAVVAEQVFPPVASHPEWAVTSTEGEPVVDVPAGTAARILRFRVS</sequence>
<dbReference type="InterPro" id="IPR038417">
    <property type="entry name" value="Alpga-gal_N_sf"/>
</dbReference>
<dbReference type="InterPro" id="IPR002252">
    <property type="entry name" value="Glyco_hydro_36"/>
</dbReference>
<dbReference type="RefSeq" id="WP_259487963.1">
    <property type="nucleotide sequence ID" value="NZ_JANTEZ010000013.1"/>
</dbReference>
<dbReference type="Gene3D" id="2.70.98.60">
    <property type="entry name" value="alpha-galactosidase from lactobacil brevis"/>
    <property type="match status" value="1"/>
</dbReference>
<protein>
    <submittedName>
        <fullName evidence="3">Alpha-galactosidase</fullName>
    </submittedName>
</protein>
<evidence type="ECO:0000256" key="1">
    <source>
        <dbReference type="ARBA" id="ARBA00022801"/>
    </source>
</evidence>
<keyword evidence="4" id="KW-1185">Reference proteome</keyword>